<accession>A0ABN7RL16</accession>
<dbReference type="Gene3D" id="1.10.287.110">
    <property type="entry name" value="DnaJ domain"/>
    <property type="match status" value="1"/>
</dbReference>
<dbReference type="SUPFAM" id="SSF54928">
    <property type="entry name" value="RNA-binding domain, RBD"/>
    <property type="match status" value="1"/>
</dbReference>
<keyword evidence="10" id="KW-1185">Reference proteome</keyword>
<evidence type="ECO:0000313" key="10">
    <source>
        <dbReference type="Proteomes" id="UP001158576"/>
    </source>
</evidence>
<feature type="domain" description="J" evidence="8">
    <location>
        <begin position="16"/>
        <end position="80"/>
    </location>
</feature>
<dbReference type="Gene3D" id="3.30.70.330">
    <property type="match status" value="1"/>
</dbReference>
<organism evidence="9 10">
    <name type="scientific">Oikopleura dioica</name>
    <name type="common">Tunicate</name>
    <dbReference type="NCBI Taxonomy" id="34765"/>
    <lineage>
        <taxon>Eukaryota</taxon>
        <taxon>Metazoa</taxon>
        <taxon>Chordata</taxon>
        <taxon>Tunicata</taxon>
        <taxon>Appendicularia</taxon>
        <taxon>Copelata</taxon>
        <taxon>Oikopleuridae</taxon>
        <taxon>Oikopleura</taxon>
    </lineage>
</organism>
<reference evidence="9 10" key="1">
    <citation type="submission" date="2021-04" db="EMBL/GenBank/DDBJ databases">
        <authorList>
            <person name="Bliznina A."/>
        </authorList>
    </citation>
    <scope>NUCLEOTIDE SEQUENCE [LARGE SCALE GENOMIC DNA]</scope>
</reference>
<dbReference type="InterPro" id="IPR001623">
    <property type="entry name" value="DnaJ_domain"/>
</dbReference>
<evidence type="ECO:0000313" key="9">
    <source>
        <dbReference type="EMBL" id="CAG5080140.1"/>
    </source>
</evidence>
<proteinExistence type="predicted"/>
<evidence type="ECO:0000259" key="8">
    <source>
        <dbReference type="PROSITE" id="PS50076"/>
    </source>
</evidence>
<protein>
    <submittedName>
        <fullName evidence="9">Oidioi.mRNA.OKI2018_I69.PAR.g9485.t1.cds</fullName>
    </submittedName>
</protein>
<dbReference type="InterPro" id="IPR012677">
    <property type="entry name" value="Nucleotide-bd_a/b_plait_sf"/>
</dbReference>
<dbReference type="InterPro" id="IPR052094">
    <property type="entry name" value="Pre-mRNA-splicing_ERAD"/>
</dbReference>
<keyword evidence="4" id="KW-0143">Chaperone</keyword>
<dbReference type="PANTHER" id="PTHR44313">
    <property type="entry name" value="DNAJ HOMOLOG SUBFAMILY C MEMBER 17"/>
    <property type="match status" value="1"/>
</dbReference>
<dbReference type="SMART" id="SM00271">
    <property type="entry name" value="DnaJ"/>
    <property type="match status" value="1"/>
</dbReference>
<evidence type="ECO:0000256" key="1">
    <source>
        <dbReference type="ARBA" id="ARBA00004123"/>
    </source>
</evidence>
<evidence type="ECO:0000256" key="5">
    <source>
        <dbReference type="ARBA" id="ARBA00023242"/>
    </source>
</evidence>
<dbReference type="CDD" id="cd06257">
    <property type="entry name" value="DnaJ"/>
    <property type="match status" value="1"/>
</dbReference>
<dbReference type="SUPFAM" id="SSF46565">
    <property type="entry name" value="Chaperone J-domain"/>
    <property type="match status" value="1"/>
</dbReference>
<sequence>MSASDVAKEKEMLKRDLYKELGVARNASDKDIKKAYRNKARDVHPDKNPSPEAAAIFHKLKEAFDFLKEPQNRAKLDMHLDNWQKQQERAEKMDSVLREKRSEMDRREAAAEERERLQRRKTVNRAEQIKRLRAEGQNLLERAQAQYRLSKRRVGKTDDIARLRVSWNHEHYQFSAEEIKKHLGACGCVLSTKKKGVAAVEFYTMQQAVAAEFKAKRLLQCPLEVKWLTQQPTNYAESREKARQKTYSSKEMRAFEAYQENVLKRCEGFQL</sequence>
<keyword evidence="5" id="KW-0539">Nucleus</keyword>
<evidence type="ECO:0000256" key="6">
    <source>
        <dbReference type="SAM" id="Coils"/>
    </source>
</evidence>
<dbReference type="Pfam" id="PF00226">
    <property type="entry name" value="DnaJ"/>
    <property type="match status" value="1"/>
</dbReference>
<feature type="region of interest" description="Disordered" evidence="7">
    <location>
        <begin position="28"/>
        <end position="51"/>
    </location>
</feature>
<comment type="subcellular location">
    <subcellularLocation>
        <location evidence="2">Cytoplasm</location>
    </subcellularLocation>
    <subcellularLocation>
        <location evidence="1">Nucleus</location>
    </subcellularLocation>
</comment>
<evidence type="ECO:0000256" key="2">
    <source>
        <dbReference type="ARBA" id="ARBA00004496"/>
    </source>
</evidence>
<feature type="coiled-coil region" evidence="6">
    <location>
        <begin position="100"/>
        <end position="146"/>
    </location>
</feature>
<evidence type="ECO:0000256" key="4">
    <source>
        <dbReference type="ARBA" id="ARBA00023186"/>
    </source>
</evidence>
<keyword evidence="3" id="KW-0963">Cytoplasm</keyword>
<evidence type="ECO:0000256" key="7">
    <source>
        <dbReference type="SAM" id="MobiDB-lite"/>
    </source>
</evidence>
<dbReference type="EMBL" id="OU015568">
    <property type="protein sequence ID" value="CAG5080140.1"/>
    <property type="molecule type" value="Genomic_DNA"/>
</dbReference>
<evidence type="ECO:0000256" key="3">
    <source>
        <dbReference type="ARBA" id="ARBA00022490"/>
    </source>
</evidence>
<gene>
    <name evidence="9" type="ORF">OKIOD_LOCUS1043</name>
</gene>
<dbReference type="PROSITE" id="PS50076">
    <property type="entry name" value="DNAJ_2"/>
    <property type="match status" value="1"/>
</dbReference>
<dbReference type="PRINTS" id="PR00625">
    <property type="entry name" value="JDOMAIN"/>
</dbReference>
<name>A0ABN7RL16_OIKDI</name>
<keyword evidence="6" id="KW-0175">Coiled coil</keyword>
<dbReference type="Proteomes" id="UP001158576">
    <property type="component" value="Chromosome PAR"/>
</dbReference>
<dbReference type="PANTHER" id="PTHR44313:SF1">
    <property type="entry name" value="DNAJ HOMOLOG SUBFAMILY C MEMBER 17"/>
    <property type="match status" value="1"/>
</dbReference>
<dbReference type="InterPro" id="IPR036869">
    <property type="entry name" value="J_dom_sf"/>
</dbReference>
<feature type="compositionally biased region" description="Basic and acidic residues" evidence="7">
    <location>
        <begin position="28"/>
        <end position="49"/>
    </location>
</feature>
<dbReference type="InterPro" id="IPR035979">
    <property type="entry name" value="RBD_domain_sf"/>
</dbReference>